<proteinExistence type="predicted"/>
<evidence type="ECO:0000313" key="1">
    <source>
        <dbReference type="EMBL" id="EDX43081.1"/>
    </source>
</evidence>
<evidence type="ECO:0000313" key="2">
    <source>
        <dbReference type="Proteomes" id="UP000003853"/>
    </source>
</evidence>
<protein>
    <submittedName>
        <fullName evidence="1">Uncharacterized protein</fullName>
    </submittedName>
</protein>
<gene>
    <name evidence="1" type="ORF">Lreu23DRAFT_4600</name>
</gene>
<dbReference type="PATRIC" id="fig|349123.13.peg.1616"/>
<dbReference type="AlphaFoldDB" id="B3XL69"/>
<sequence length="370" mass="43730">MSSYMITIDITPKKNTNLTQGVSKDNHYFGCKSQREKIMFDNNKIVIEGHRSNNIDVNNAFSTVRSTYYMSILKTFIYYLANYGAFNINKIVFDVDNGKNETLKIEKDKFNDSFCKPINFVFPKEKLEEIFEIENPQNAFFTALVYQVYAVEVNNIFEKFANSWRCFNCIYNRVNENIKDKDGITSVLNEIEDDSSPLLEDTINDSWKFMQHLKDSRLINWFNRETKKKGNVDSFVNILGINRYQDKALIERLQKVAKEIFDKIEKEVALIKERKGNVEGIVTPKDQRDKYKNIQKLKGKTSYKFDYLLITISYTMYLRNKYFHGEYGYPQILFKNNDRLDELNATAAILQKLNWVLLEKYYSKLYETNF</sequence>
<comment type="caution">
    <text evidence="1">The sequence shown here is derived from an EMBL/GenBank/DDBJ whole genome shotgun (WGS) entry which is preliminary data.</text>
</comment>
<reference evidence="2" key="1">
    <citation type="submission" date="2008-06" db="EMBL/GenBank/DDBJ databases">
        <title>Permanent draft sequence of Lactobacillus reuteri 100-23.</title>
        <authorList>
            <consortium name="US DOE Joint Genome Institute"/>
            <person name="Copeland A."/>
            <person name="Lucas S."/>
            <person name="Lapidus A."/>
            <person name="Barry K."/>
            <person name="Detter J.C."/>
            <person name="Glavina del Rio T."/>
            <person name="Hammon N."/>
            <person name="Israni S."/>
            <person name="Dalin E."/>
            <person name="Tice H."/>
            <person name="Pitluck S."/>
            <person name="Sun H."/>
            <person name="Schmutz J."/>
            <person name="Larimer F."/>
            <person name="Land M."/>
            <person name="Hauser L."/>
            <person name="Walter J."/>
            <person name="Heng N.C.K."/>
            <person name="Tannock G.W."/>
            <person name="Richardson P."/>
        </authorList>
    </citation>
    <scope>NUCLEOTIDE SEQUENCE [LARGE SCALE GENOMIC DNA]</scope>
    <source>
        <strain evidence="2">DSM 17509 / CIP 109821 / 100-23</strain>
    </source>
</reference>
<name>B3XL69_LIMR1</name>
<dbReference type="Proteomes" id="UP000003853">
    <property type="component" value="Unassembled WGS sequence"/>
</dbReference>
<dbReference type="EMBL" id="AAPZ02000001">
    <property type="protein sequence ID" value="EDX43081.1"/>
    <property type="molecule type" value="Genomic_DNA"/>
</dbReference>
<accession>B3XL69</accession>
<organism evidence="1 2">
    <name type="scientific">Limosilactobacillus reuteri subsp. rodentium (strain DSM 17509 / CIP 109821 / 100-23)</name>
    <name type="common">Lactobacillus reuteri</name>
    <dbReference type="NCBI Taxonomy" id="349123"/>
    <lineage>
        <taxon>Bacteria</taxon>
        <taxon>Bacillati</taxon>
        <taxon>Bacillota</taxon>
        <taxon>Bacilli</taxon>
        <taxon>Lactobacillales</taxon>
        <taxon>Lactobacillaceae</taxon>
        <taxon>Limosilactobacillus</taxon>
    </lineage>
</organism>